<evidence type="ECO:0000313" key="3">
    <source>
        <dbReference type="Proteomes" id="UP000266287"/>
    </source>
</evidence>
<name>A0A399FW28_UNCN2</name>
<dbReference type="AlphaFoldDB" id="A0A399FW28"/>
<evidence type="ECO:0000313" key="2">
    <source>
        <dbReference type="EMBL" id="RII00197.1"/>
    </source>
</evidence>
<protein>
    <submittedName>
        <fullName evidence="2">Uncharacterized protein</fullName>
    </submittedName>
</protein>
<dbReference type="Proteomes" id="UP000266287">
    <property type="component" value="Unassembled WGS sequence"/>
</dbReference>
<sequence length="92" mass="10171">MPALHAAPITHQSYSQAELVHPEGDFDGGNLPGDQHEFDNLATEDGRSHCRDGQKRPHTGGDGEDVSRLFGLSPDIVHHNAQQHRCQHCNDR</sequence>
<dbReference type="EMBL" id="NDHY01000006">
    <property type="protein sequence ID" value="RII00197.1"/>
    <property type="molecule type" value="Genomic_DNA"/>
</dbReference>
<comment type="caution">
    <text evidence="2">The sequence shown here is derived from an EMBL/GenBank/DDBJ whole genome shotgun (WGS) entry which is preliminary data.</text>
</comment>
<proteinExistence type="predicted"/>
<reference evidence="2 3" key="1">
    <citation type="submission" date="2018-08" db="EMBL/GenBank/DDBJ databases">
        <title>Draft genome of candidate division NPL-UPA2 bacterium Unc8 that adapted to ultra-basic serpentinizing groundwater.</title>
        <authorList>
            <person name="Ishii S."/>
            <person name="Suzuki S."/>
            <person name="Nealson K.H."/>
        </authorList>
    </citation>
    <scope>NUCLEOTIDE SEQUENCE [LARGE SCALE GENOMIC DNA]</scope>
    <source>
        <strain evidence="2">Unc8</strain>
    </source>
</reference>
<organism evidence="2 3">
    <name type="scientific">candidate division NPL-UPA2 bacterium Unc8</name>
    <dbReference type="NCBI Taxonomy" id="1980939"/>
    <lineage>
        <taxon>Bacteria</taxon>
    </lineage>
</organism>
<accession>A0A399FW28</accession>
<feature type="region of interest" description="Disordered" evidence="1">
    <location>
        <begin position="44"/>
        <end position="66"/>
    </location>
</feature>
<gene>
    <name evidence="2" type="ORF">B9J77_03470</name>
</gene>
<evidence type="ECO:0000256" key="1">
    <source>
        <dbReference type="SAM" id="MobiDB-lite"/>
    </source>
</evidence>